<comment type="caution">
    <text evidence="4">The sequence shown here is derived from an EMBL/GenBank/DDBJ whole genome shotgun (WGS) entry which is preliminary data.</text>
</comment>
<dbReference type="PROSITE" id="PS50961">
    <property type="entry name" value="HTH_LA"/>
    <property type="match status" value="1"/>
</dbReference>
<dbReference type="OrthoDB" id="340227at2759"/>
<dbReference type="STRING" id="35608.A0A2U1NEQ1"/>
<evidence type="ECO:0000256" key="1">
    <source>
        <dbReference type="ARBA" id="ARBA00022884"/>
    </source>
</evidence>
<evidence type="ECO:0000313" key="4">
    <source>
        <dbReference type="EMBL" id="PWA71979.1"/>
    </source>
</evidence>
<reference evidence="4 5" key="1">
    <citation type="journal article" date="2018" name="Mol. Plant">
        <title>The genome of Artemisia annua provides insight into the evolution of Asteraceae family and artemisinin biosynthesis.</title>
        <authorList>
            <person name="Shen Q."/>
            <person name="Zhang L."/>
            <person name="Liao Z."/>
            <person name="Wang S."/>
            <person name="Yan T."/>
            <person name="Shi P."/>
            <person name="Liu M."/>
            <person name="Fu X."/>
            <person name="Pan Q."/>
            <person name="Wang Y."/>
            <person name="Lv Z."/>
            <person name="Lu X."/>
            <person name="Zhang F."/>
            <person name="Jiang W."/>
            <person name="Ma Y."/>
            <person name="Chen M."/>
            <person name="Hao X."/>
            <person name="Li L."/>
            <person name="Tang Y."/>
            <person name="Lv G."/>
            <person name="Zhou Y."/>
            <person name="Sun X."/>
            <person name="Brodelius P.E."/>
            <person name="Rose J.K.C."/>
            <person name="Tang K."/>
        </authorList>
    </citation>
    <scope>NUCLEOTIDE SEQUENCE [LARGE SCALE GENOMIC DNA]</scope>
    <source>
        <strain evidence="5">cv. Huhao1</strain>
        <tissue evidence="4">Leaf</tissue>
    </source>
</reference>
<dbReference type="InterPro" id="IPR045180">
    <property type="entry name" value="La_dom_prot"/>
</dbReference>
<dbReference type="AlphaFoldDB" id="A0A2U1NEQ1"/>
<keyword evidence="5" id="KW-1185">Reference proteome</keyword>
<name>A0A2U1NEQ1_ARTAN</name>
<dbReference type="Pfam" id="PF05383">
    <property type="entry name" value="La"/>
    <property type="match status" value="1"/>
</dbReference>
<evidence type="ECO:0000313" key="5">
    <source>
        <dbReference type="Proteomes" id="UP000245207"/>
    </source>
</evidence>
<dbReference type="CDD" id="cd07323">
    <property type="entry name" value="LAM"/>
    <property type="match status" value="1"/>
</dbReference>
<accession>A0A2U1NEQ1</accession>
<organism evidence="4 5">
    <name type="scientific">Artemisia annua</name>
    <name type="common">Sweet wormwood</name>
    <dbReference type="NCBI Taxonomy" id="35608"/>
    <lineage>
        <taxon>Eukaryota</taxon>
        <taxon>Viridiplantae</taxon>
        <taxon>Streptophyta</taxon>
        <taxon>Embryophyta</taxon>
        <taxon>Tracheophyta</taxon>
        <taxon>Spermatophyta</taxon>
        <taxon>Magnoliopsida</taxon>
        <taxon>eudicotyledons</taxon>
        <taxon>Gunneridae</taxon>
        <taxon>Pentapetalae</taxon>
        <taxon>asterids</taxon>
        <taxon>campanulids</taxon>
        <taxon>Asterales</taxon>
        <taxon>Asteraceae</taxon>
        <taxon>Asteroideae</taxon>
        <taxon>Anthemideae</taxon>
        <taxon>Artemisiinae</taxon>
        <taxon>Artemisia</taxon>
    </lineage>
</organism>
<dbReference type="GO" id="GO:0003723">
    <property type="term" value="F:RNA binding"/>
    <property type="evidence" value="ECO:0007669"/>
    <property type="project" value="UniProtKB-UniRule"/>
</dbReference>
<dbReference type="InterPro" id="IPR006630">
    <property type="entry name" value="La_HTH"/>
</dbReference>
<keyword evidence="1 2" id="KW-0694">RNA-binding</keyword>
<dbReference type="Proteomes" id="UP000245207">
    <property type="component" value="Unassembled WGS sequence"/>
</dbReference>
<sequence length="107" mass="12423">MGPSYVYVPTLPEAYRSSAHVLPHGTPGTMFMPRMDQPLHDPILKQIGYYFSDDNLVKDNFLRPHMDEEEWVPLTLIAGFCRTMRFFLFSFEYCNGCADLSCRCYVI</sequence>
<feature type="domain" description="HTH La-type RNA-binding" evidence="3">
    <location>
        <begin position="33"/>
        <end position="107"/>
    </location>
</feature>
<dbReference type="InterPro" id="IPR036390">
    <property type="entry name" value="WH_DNA-bd_sf"/>
</dbReference>
<dbReference type="InterPro" id="IPR036388">
    <property type="entry name" value="WH-like_DNA-bd_sf"/>
</dbReference>
<dbReference type="SUPFAM" id="SSF46785">
    <property type="entry name" value="Winged helix' DNA-binding domain"/>
    <property type="match status" value="1"/>
</dbReference>
<protein>
    <submittedName>
        <fullName evidence="4">RNA-binding protein Lupus La</fullName>
    </submittedName>
</protein>
<dbReference type="SMART" id="SM00715">
    <property type="entry name" value="LA"/>
    <property type="match status" value="1"/>
</dbReference>
<proteinExistence type="predicted"/>
<dbReference type="PANTHER" id="PTHR22792">
    <property type="entry name" value="LUPUS LA PROTEIN-RELATED"/>
    <property type="match status" value="1"/>
</dbReference>
<dbReference type="EMBL" id="PKPP01002985">
    <property type="protein sequence ID" value="PWA71979.1"/>
    <property type="molecule type" value="Genomic_DNA"/>
</dbReference>
<gene>
    <name evidence="4" type="ORF">CTI12_AA273290</name>
</gene>
<evidence type="ECO:0000256" key="2">
    <source>
        <dbReference type="PROSITE-ProRule" id="PRU00332"/>
    </source>
</evidence>
<dbReference type="Gene3D" id="1.10.10.10">
    <property type="entry name" value="Winged helix-like DNA-binding domain superfamily/Winged helix DNA-binding domain"/>
    <property type="match status" value="1"/>
</dbReference>
<dbReference type="PANTHER" id="PTHR22792:SF155">
    <property type="entry name" value="LA-RELATED PROTEIN 1C-LIKE"/>
    <property type="match status" value="1"/>
</dbReference>
<evidence type="ECO:0000259" key="3">
    <source>
        <dbReference type="PROSITE" id="PS50961"/>
    </source>
</evidence>